<accession>A0A9P5C8Z9</accession>
<comment type="subcellular location">
    <subcellularLocation>
        <location evidence="2">Endoplasmic reticulum membrane</location>
        <topology evidence="2">Multi-pass membrane protein</topology>
    </subcellularLocation>
</comment>
<dbReference type="GO" id="GO:0003882">
    <property type="term" value="F:CDP-diacylglycerol-serine O-phosphatidyltransferase activity"/>
    <property type="evidence" value="ECO:0007669"/>
    <property type="project" value="UniProtKB-EC"/>
</dbReference>
<evidence type="ECO:0000256" key="11">
    <source>
        <dbReference type="ARBA" id="ARBA00022989"/>
    </source>
</evidence>
<keyword evidence="12" id="KW-0443">Lipid metabolism</keyword>
<evidence type="ECO:0000256" key="15">
    <source>
        <dbReference type="ARBA" id="ARBA00023264"/>
    </source>
</evidence>
<dbReference type="InterPro" id="IPR000462">
    <property type="entry name" value="CDP-OH_P_trans"/>
</dbReference>
<comment type="pathway">
    <text evidence="3">Lipid metabolism.</text>
</comment>
<protein>
    <recommendedName>
        <fullName evidence="6">CDP-diacylglycerol--serine O-phosphatidyltransferase</fullName>
        <ecNumber evidence="5">2.7.8.8</ecNumber>
    </recommendedName>
    <alternativeName>
        <fullName evidence="16">Phosphatidylserine synthase</fullName>
    </alternativeName>
</protein>
<dbReference type="PROSITE" id="PS51752">
    <property type="entry name" value="JACALIN_LECTIN"/>
    <property type="match status" value="1"/>
</dbReference>
<keyword evidence="10" id="KW-0256">Endoplasmic reticulum</keyword>
<dbReference type="PROSITE" id="PS00379">
    <property type="entry name" value="CDP_ALCOHOL_P_TRANSF"/>
    <property type="match status" value="1"/>
</dbReference>
<dbReference type="InterPro" id="IPR036404">
    <property type="entry name" value="Jacalin-like_lectin_dom_sf"/>
</dbReference>
<evidence type="ECO:0000256" key="2">
    <source>
        <dbReference type="ARBA" id="ARBA00004477"/>
    </source>
</evidence>
<dbReference type="PANTHER" id="PTHR21054:SF2">
    <property type="entry name" value="MIP04191P"/>
    <property type="match status" value="1"/>
</dbReference>
<sequence>MAPAFLSLKDLRRRSRASFRTENSNDTSSDGTLSHETNDTTPSSGSLTPPSMAQSDPALNLQVKDSNGSGQYPAQAPTRPMLMPGGNSSRYSVSGMSGLGSPAPNGRTNLPVSQYAPRVQNIAENAWVYQKVLLLHGTVGETEQNHLEGTVTISKLDDSFPPTSWPVCNSHFKALLYLQPGPNKIRLEFSSPKLANSSSSNNIHASYLTLHMVPSLNAPPLQLAILLGKDSPGTFDATPSRAEREGNGLETAVKKFRMAAYLWQAFTAEQMWRHKLGRRTFRFEEEWTSGSANLRDRENGIMRSEARVHIIRSDKTVAELQDLNKAQQYDKATDKNALFDIASAAVKKHLNPLPGQKQYVAVLLLDAHWDKDAKTIRSHAALGGGSGELQLGIFGSHCLHSYPGCFEEVVPAFTDCTPTDTAHVANDCNEAGSSWEAANIGIGAHLHEVGHLFGCPHQEGGIMLRDYVVLNRSFVAREAYSTRTKSKGGLALQADECGWHRLDSLRFRAHPAFRLPNDAPMNPDESVQAFAIDGGNVLAVAQTGISFIEIYGEGDDVCRAWIEYMPDNNSPIQRQVTMTEQDLRARLPEAKRKGRVRVSIKSHGGGSLDIDDFKVFASKQSSVKLPGGKVAFRCKSLGQSKMQGSEPQEAIFTSAVKQDRVMSRVIVYHGSALDGLEFVYDDNSTQLFGKRGGKEGGDTFEFDIRRGEYLSGFVVRAGFWIDGIQLLTSLGRKSAMFGKAHGGSAHTLIPPRGYTICGVAGSSIDKQKMLLSADVGHFSLVRAMHLADLITLMNGFCGVMSIFSSLHSCLDAPNRDSHLGWALAFLPFGLFFDFLDGKVARWRKKSSLMGQELDSLADLISFGVAPAMVAFSIGLRTTVDTVGLTFFVLCGLTRLARFNVTVAVLPKDASGKSKYFEGTPIPTSLGLDALMGYWLKQGWILDNIPFGTLLEGTPLEFHPAVLLFMIHGCMMTSKTIRIPKP</sequence>
<evidence type="ECO:0000256" key="4">
    <source>
        <dbReference type="ARBA" id="ARBA00010441"/>
    </source>
</evidence>
<evidence type="ECO:0000256" key="9">
    <source>
        <dbReference type="ARBA" id="ARBA00022692"/>
    </source>
</evidence>
<proteinExistence type="inferred from homology"/>
<name>A0A9P5C8Z9_9HYPO</name>
<dbReference type="GO" id="GO:0005789">
    <property type="term" value="C:endoplasmic reticulum membrane"/>
    <property type="evidence" value="ECO:0007669"/>
    <property type="project" value="UniProtKB-SubCell"/>
</dbReference>
<keyword evidence="9" id="KW-0812">Transmembrane</keyword>
<dbReference type="InterPro" id="IPR001229">
    <property type="entry name" value="Jacalin-like_lectin_dom"/>
</dbReference>
<evidence type="ECO:0000313" key="21">
    <source>
        <dbReference type="EMBL" id="KAF3058998.1"/>
    </source>
</evidence>
<organism evidence="21 22">
    <name type="scientific">Trichoderma lentiforme</name>
    <dbReference type="NCBI Taxonomy" id="1567552"/>
    <lineage>
        <taxon>Eukaryota</taxon>
        <taxon>Fungi</taxon>
        <taxon>Dikarya</taxon>
        <taxon>Ascomycota</taxon>
        <taxon>Pezizomycotina</taxon>
        <taxon>Sordariomycetes</taxon>
        <taxon>Hypocreomycetidae</taxon>
        <taxon>Hypocreales</taxon>
        <taxon>Hypocreaceae</taxon>
        <taxon>Trichoderma</taxon>
    </lineage>
</organism>
<evidence type="ECO:0000256" key="19">
    <source>
        <dbReference type="SAM" id="MobiDB-lite"/>
    </source>
</evidence>
<reference evidence="21 22" key="1">
    <citation type="submission" date="2018-06" db="EMBL/GenBank/DDBJ databases">
        <title>Genome analysis of cellulolytic fungus Trichoderma lentiforme CFAM-422.</title>
        <authorList>
            <person name="Steindorff A.S."/>
            <person name="Formighieri E.F."/>
            <person name="Midorikawa G.E.O."/>
            <person name="Tamietti M.S."/>
            <person name="Ramos E.Z."/>
            <person name="Silva A.S."/>
            <person name="Bon E.P.S."/>
            <person name="Mendes T.D."/>
            <person name="Damaso M.C.T."/>
            <person name="Favaro L.C.L."/>
        </authorList>
    </citation>
    <scope>NUCLEOTIDE SEQUENCE [LARGE SCALE GENOMIC DNA]</scope>
    <source>
        <strain evidence="21 22">CFAM-422</strain>
    </source>
</reference>
<dbReference type="InterPro" id="IPR048254">
    <property type="entry name" value="CDP_ALCOHOL_P_TRANSF_CS"/>
</dbReference>
<keyword evidence="11" id="KW-1133">Transmembrane helix</keyword>
<dbReference type="Pfam" id="PF01419">
    <property type="entry name" value="Jacalin"/>
    <property type="match status" value="1"/>
</dbReference>
<evidence type="ECO:0000256" key="8">
    <source>
        <dbReference type="ARBA" id="ARBA00022679"/>
    </source>
</evidence>
<feature type="domain" description="Jacalin-type lectin" evidence="20">
    <location>
        <begin position="642"/>
        <end position="780"/>
    </location>
</feature>
<feature type="compositionally biased region" description="Polar residues" evidence="19">
    <location>
        <begin position="18"/>
        <end position="35"/>
    </location>
</feature>
<dbReference type="Proteomes" id="UP000801864">
    <property type="component" value="Unassembled WGS sequence"/>
</dbReference>
<feature type="compositionally biased region" description="Polar residues" evidence="19">
    <location>
        <begin position="86"/>
        <end position="95"/>
    </location>
</feature>
<dbReference type="AlphaFoldDB" id="A0A9P5C8Z9"/>
<dbReference type="InterPro" id="IPR053002">
    <property type="entry name" value="Metalloproteinase_M10B"/>
</dbReference>
<comment type="caution">
    <text evidence="21">The sequence shown here is derived from an EMBL/GenBank/DDBJ whole genome shotgun (WGS) entry which is preliminary data.</text>
</comment>
<feature type="compositionally biased region" description="Low complexity" evidence="19">
    <location>
        <begin position="40"/>
        <end position="51"/>
    </location>
</feature>
<keyword evidence="22" id="KW-1185">Reference proteome</keyword>
<evidence type="ECO:0000259" key="20">
    <source>
        <dbReference type="PROSITE" id="PS51752"/>
    </source>
</evidence>
<evidence type="ECO:0000256" key="13">
    <source>
        <dbReference type="ARBA" id="ARBA00023136"/>
    </source>
</evidence>
<evidence type="ECO:0000256" key="16">
    <source>
        <dbReference type="ARBA" id="ARBA00032361"/>
    </source>
</evidence>
<comment type="catalytic activity">
    <reaction evidence="1">
        <text>a CDP-1,2-diacyl-sn-glycerol + L-serine = a 1,2-diacyl-sn-glycero-3-phospho-L-serine + CMP + H(+)</text>
        <dbReference type="Rhea" id="RHEA:16913"/>
        <dbReference type="ChEBI" id="CHEBI:15378"/>
        <dbReference type="ChEBI" id="CHEBI:33384"/>
        <dbReference type="ChEBI" id="CHEBI:57262"/>
        <dbReference type="ChEBI" id="CHEBI:58332"/>
        <dbReference type="ChEBI" id="CHEBI:60377"/>
        <dbReference type="EC" id="2.7.8.8"/>
    </reaction>
</comment>
<evidence type="ECO:0000256" key="17">
    <source>
        <dbReference type="ARBA" id="ARBA00060701"/>
    </source>
</evidence>
<comment type="similarity">
    <text evidence="4 18">Belongs to the CDP-alcohol phosphatidyltransferase class-I family.</text>
</comment>
<keyword evidence="13" id="KW-0472">Membrane</keyword>
<keyword evidence="15" id="KW-1208">Phospholipid metabolism</keyword>
<feature type="region of interest" description="Disordered" evidence="19">
    <location>
        <begin position="1"/>
        <end position="105"/>
    </location>
</feature>
<dbReference type="InterPro" id="IPR004533">
    <property type="entry name" value="CDP-diaglyc--ser_O-PTrfase"/>
</dbReference>
<evidence type="ECO:0000256" key="12">
    <source>
        <dbReference type="ARBA" id="ARBA00023098"/>
    </source>
</evidence>
<evidence type="ECO:0000256" key="14">
    <source>
        <dbReference type="ARBA" id="ARBA00023209"/>
    </source>
</evidence>
<keyword evidence="14" id="KW-0594">Phospholipid biosynthesis</keyword>
<evidence type="ECO:0000256" key="3">
    <source>
        <dbReference type="ARBA" id="ARBA00005189"/>
    </source>
</evidence>
<keyword evidence="7" id="KW-0444">Lipid biosynthesis</keyword>
<keyword evidence="8 18" id="KW-0808">Transferase</keyword>
<comment type="pathway">
    <text evidence="17">Phospholipid metabolism; phosphatidylethanolamine biosynthesis; phosphatidylethanolamine from CDP-diacylglycerol: step 1/2.</text>
</comment>
<dbReference type="Gene3D" id="1.20.120.1760">
    <property type="match status" value="1"/>
</dbReference>
<evidence type="ECO:0000256" key="5">
    <source>
        <dbReference type="ARBA" id="ARBA00013174"/>
    </source>
</evidence>
<dbReference type="Pfam" id="PF12044">
    <property type="entry name" value="Metallopep"/>
    <property type="match status" value="1"/>
</dbReference>
<dbReference type="PANTHER" id="PTHR21054">
    <property type="entry name" value="ZINC METALLOPROTEINASE-RELATED"/>
    <property type="match status" value="1"/>
</dbReference>
<evidence type="ECO:0000313" key="22">
    <source>
        <dbReference type="Proteomes" id="UP000801864"/>
    </source>
</evidence>
<dbReference type="SUPFAM" id="SSF51101">
    <property type="entry name" value="Mannose-binding lectins"/>
    <property type="match status" value="1"/>
</dbReference>
<dbReference type="NCBIfam" id="TIGR00473">
    <property type="entry name" value="pssA"/>
    <property type="match status" value="1"/>
</dbReference>
<evidence type="ECO:0000256" key="10">
    <source>
        <dbReference type="ARBA" id="ARBA00022824"/>
    </source>
</evidence>
<evidence type="ECO:0000256" key="6">
    <source>
        <dbReference type="ARBA" id="ARBA00017171"/>
    </source>
</evidence>
<dbReference type="FunFam" id="1.20.120.1760:FF:000022">
    <property type="entry name" value="CDP-diacylglycerol--serine O-phosphatidyltransferase"/>
    <property type="match status" value="1"/>
</dbReference>
<dbReference type="GO" id="GO:0006659">
    <property type="term" value="P:phosphatidylserine biosynthetic process"/>
    <property type="evidence" value="ECO:0007669"/>
    <property type="project" value="UniProtKB-ARBA"/>
</dbReference>
<dbReference type="Gene3D" id="2.100.10.30">
    <property type="entry name" value="Jacalin-like lectin domain"/>
    <property type="match status" value="1"/>
</dbReference>
<dbReference type="InterPro" id="IPR043130">
    <property type="entry name" value="CDP-OH_PTrfase_TM_dom"/>
</dbReference>
<dbReference type="Pfam" id="PF01066">
    <property type="entry name" value="CDP-OH_P_transf"/>
    <property type="match status" value="1"/>
</dbReference>
<feature type="compositionally biased region" description="Polar residues" evidence="19">
    <location>
        <begin position="63"/>
        <end position="72"/>
    </location>
</feature>
<dbReference type="InterPro" id="IPR021917">
    <property type="entry name" value="Unchr_Zn-peptidase-like"/>
</dbReference>
<evidence type="ECO:0000256" key="7">
    <source>
        <dbReference type="ARBA" id="ARBA00022516"/>
    </source>
</evidence>
<evidence type="ECO:0000256" key="18">
    <source>
        <dbReference type="RuleBase" id="RU003750"/>
    </source>
</evidence>
<dbReference type="EC" id="2.7.8.8" evidence="5"/>
<evidence type="ECO:0000256" key="1">
    <source>
        <dbReference type="ARBA" id="ARBA00000287"/>
    </source>
</evidence>
<gene>
    <name evidence="21" type="ORF">CFAM422_011747</name>
</gene>
<dbReference type="EMBL" id="QLNT01000025">
    <property type="protein sequence ID" value="KAF3058998.1"/>
    <property type="molecule type" value="Genomic_DNA"/>
</dbReference>